<proteinExistence type="predicted"/>
<gene>
    <name evidence="2" type="ORF">XFLAVUS301_02000</name>
</gene>
<feature type="compositionally biased region" description="Low complexity" evidence="1">
    <location>
        <begin position="265"/>
        <end position="295"/>
    </location>
</feature>
<dbReference type="AlphaFoldDB" id="A0A9W6CI46"/>
<sequence length="336" mass="33531">MAGATRTVAQIRATERPVTAASRVCAPPSDPAGRLGFPFPRLSVARLVLPGLMAAVLAGCAGGEGLDGSFGAQDTGVAGGTAIATPGGTSAGVVNSATSGSLVVGAGPDQVSYDCPMLTVRTGAGSWQVTAGGGLRYQATIGRLARECTISNGMMLVKVGIEGRVLMGEKGSPGQVKVPVRIAVVNEGPSPKTVTTKFFAVAVDVPADPGHAPFTVVEDQIAFPLLKPYEMERYIIYVGFDPQGTPEVRERPKPSVSRPKPKPPATAAQPAPAPAAASAPAPASSSSSSSSSSTSKDVFGPPPSSGGSSGGSFAPPPSSGGFAPPPSTSTFAPPPK</sequence>
<evidence type="ECO:0000313" key="3">
    <source>
        <dbReference type="Proteomes" id="UP001144397"/>
    </source>
</evidence>
<dbReference type="Proteomes" id="UP001144397">
    <property type="component" value="Unassembled WGS sequence"/>
</dbReference>
<feature type="region of interest" description="Disordered" evidence="1">
    <location>
        <begin position="242"/>
        <end position="336"/>
    </location>
</feature>
<comment type="caution">
    <text evidence="2">The sequence shown here is derived from an EMBL/GenBank/DDBJ whole genome shotgun (WGS) entry which is preliminary data.</text>
</comment>
<organism evidence="2 3">
    <name type="scientific">Xanthobacter flavus</name>
    <dbReference type="NCBI Taxonomy" id="281"/>
    <lineage>
        <taxon>Bacteria</taxon>
        <taxon>Pseudomonadati</taxon>
        <taxon>Pseudomonadota</taxon>
        <taxon>Alphaproteobacteria</taxon>
        <taxon>Hyphomicrobiales</taxon>
        <taxon>Xanthobacteraceae</taxon>
        <taxon>Xanthobacter</taxon>
    </lineage>
</organism>
<evidence type="ECO:0000256" key="1">
    <source>
        <dbReference type="SAM" id="MobiDB-lite"/>
    </source>
</evidence>
<reference evidence="2" key="1">
    <citation type="submission" date="2022-12" db="EMBL/GenBank/DDBJ databases">
        <title>Reference genome sequencing for broad-spectrum identification of bacterial and archaeal isolates by mass spectrometry.</title>
        <authorList>
            <person name="Sekiguchi Y."/>
            <person name="Tourlousse D.M."/>
        </authorList>
    </citation>
    <scope>NUCLEOTIDE SEQUENCE</scope>
    <source>
        <strain evidence="2">301</strain>
    </source>
</reference>
<name>A0A9W6CI46_XANFL</name>
<feature type="compositionally biased region" description="Pro residues" evidence="1">
    <location>
        <begin position="314"/>
        <end position="336"/>
    </location>
</feature>
<protein>
    <submittedName>
        <fullName evidence="2">Uncharacterized protein</fullName>
    </submittedName>
</protein>
<dbReference type="EMBL" id="BSDO01000001">
    <property type="protein sequence ID" value="GLI20526.1"/>
    <property type="molecule type" value="Genomic_DNA"/>
</dbReference>
<evidence type="ECO:0000313" key="2">
    <source>
        <dbReference type="EMBL" id="GLI20526.1"/>
    </source>
</evidence>
<accession>A0A9W6CI46</accession>